<accession>A0A101EQQ4</accession>
<proteinExistence type="predicted"/>
<dbReference type="OMA" id="NLKGDCG"/>
<dbReference type="Proteomes" id="UP000058636">
    <property type="component" value="Unassembled WGS sequence"/>
</dbReference>
<gene>
    <name evidence="2" type="ORF">XD57_0744</name>
</gene>
<name>A0A101EQQ4_9THEM</name>
<comment type="caution">
    <text evidence="2">The sequence shown here is derived from an EMBL/GenBank/DDBJ whole genome shotgun (WGS) entry which is preliminary data.</text>
</comment>
<dbReference type="AlphaFoldDB" id="A0A101EQQ4"/>
<reference evidence="2 3" key="1">
    <citation type="journal article" date="2015" name="MBio">
        <title>Genome-Resolved Metagenomic Analysis Reveals Roles for Candidate Phyla and Other Microbial Community Members in Biogeochemical Transformations in Oil Reservoirs.</title>
        <authorList>
            <person name="Hu P."/>
            <person name="Tom L."/>
            <person name="Singh A."/>
            <person name="Thomas B.C."/>
            <person name="Baker B.J."/>
            <person name="Piceno Y.M."/>
            <person name="Andersen G.L."/>
            <person name="Banfield J.F."/>
        </authorList>
    </citation>
    <scope>NUCLEOTIDE SEQUENCE [LARGE SCALE GENOMIC DNA]</scope>
    <source>
        <strain evidence="2">46_26</strain>
    </source>
</reference>
<dbReference type="SMART" id="SM00460">
    <property type="entry name" value="TGc"/>
    <property type="match status" value="1"/>
</dbReference>
<dbReference type="SUPFAM" id="SSF54001">
    <property type="entry name" value="Cysteine proteinases"/>
    <property type="match status" value="1"/>
</dbReference>
<dbReference type="Pfam" id="PF01841">
    <property type="entry name" value="Transglut_core"/>
    <property type="match status" value="1"/>
</dbReference>
<feature type="domain" description="Transglutaminase-like" evidence="1">
    <location>
        <begin position="304"/>
        <end position="365"/>
    </location>
</feature>
<sequence>MEFLIYSLPEEVLREEMLGNFSVALKLIDDFLKKDLPLLQRERLIYEKERIERLLEDYPFTEKEAMEKMREMFEGFSEGEFQYLMNEGVLDYIVVEGEKRFERRFFHNLAFVRSEYRERLRKDERSEKARRILHERLERLIKGEDPKRYRIRARITLKLKETSSKHRVWLPFPKEGLQIESVKLLRTSHKSYYISPNDVPQRTIYFEGEDSTFFVEFEYIVREWVNHVDPERVSEKVVGFEEFLKEEPPHIVFTPKLRWLTQTVVGSEVNPYLKAKRIYDWITLNVRYFYVKPYALYENITDFVVNNLKGDCGFQALLFITMCRIAGVPARWQSGWYINPIFGSPHDWALFYVEPYGWLPADLSFGGARRDNESFRSFYFGNLDGFRMVANDGFMKDFDPKTRFVRSDPTDNQVGEAESEEKRLPFESTIEVISFEEV</sequence>
<dbReference type="PANTHER" id="PTHR38339">
    <property type="entry name" value="TRANSGLUTAMINASE DOMAIN PROTEIN"/>
    <property type="match status" value="1"/>
</dbReference>
<dbReference type="PANTHER" id="PTHR38339:SF1">
    <property type="entry name" value="TRANSGLUTAMINASE-LIKE DOMAIN-CONTAINING PROTEIN"/>
    <property type="match status" value="1"/>
</dbReference>
<dbReference type="EMBL" id="LGFG01000046">
    <property type="protein sequence ID" value="KUK23161.1"/>
    <property type="molecule type" value="Genomic_DNA"/>
</dbReference>
<dbReference type="PATRIC" id="fig|93930.3.peg.1596"/>
<evidence type="ECO:0000313" key="2">
    <source>
        <dbReference type="EMBL" id="KUK23161.1"/>
    </source>
</evidence>
<protein>
    <submittedName>
        <fullName evidence="2">Transglutaminase domain protein</fullName>
    </submittedName>
</protein>
<organism evidence="2 3">
    <name type="scientific">Thermotoga petrophila</name>
    <dbReference type="NCBI Taxonomy" id="93929"/>
    <lineage>
        <taxon>Bacteria</taxon>
        <taxon>Thermotogati</taxon>
        <taxon>Thermotogota</taxon>
        <taxon>Thermotogae</taxon>
        <taxon>Thermotogales</taxon>
        <taxon>Thermotogaceae</taxon>
        <taxon>Thermotoga</taxon>
    </lineage>
</organism>
<evidence type="ECO:0000259" key="1">
    <source>
        <dbReference type="SMART" id="SM00460"/>
    </source>
</evidence>
<dbReference type="InterPro" id="IPR002931">
    <property type="entry name" value="Transglutaminase-like"/>
</dbReference>
<evidence type="ECO:0000313" key="3">
    <source>
        <dbReference type="Proteomes" id="UP000058636"/>
    </source>
</evidence>
<dbReference type="Gene3D" id="3.10.620.30">
    <property type="match status" value="1"/>
</dbReference>
<dbReference type="InterPro" id="IPR038765">
    <property type="entry name" value="Papain-like_cys_pep_sf"/>
</dbReference>